<reference evidence="1" key="1">
    <citation type="submission" date="2021-03" db="EMBL/GenBank/DDBJ databases">
        <title>Draft genome sequence of rust myrtle Austropuccinia psidii MF-1, a brazilian biotype.</title>
        <authorList>
            <person name="Quecine M.C."/>
            <person name="Pachon D.M.R."/>
            <person name="Bonatelli M.L."/>
            <person name="Correr F.H."/>
            <person name="Franceschini L.M."/>
            <person name="Leite T.F."/>
            <person name="Margarido G.R.A."/>
            <person name="Almeida C.A."/>
            <person name="Ferrarezi J.A."/>
            <person name="Labate C.A."/>
        </authorList>
    </citation>
    <scope>NUCLEOTIDE SEQUENCE</scope>
    <source>
        <strain evidence="1">MF-1</strain>
    </source>
</reference>
<gene>
    <name evidence="1" type="ORF">O181_073011</name>
</gene>
<evidence type="ECO:0000313" key="1">
    <source>
        <dbReference type="EMBL" id="MBW0533296.1"/>
    </source>
</evidence>
<dbReference type="EMBL" id="AVOT02038416">
    <property type="protein sequence ID" value="MBW0533296.1"/>
    <property type="molecule type" value="Genomic_DNA"/>
</dbReference>
<name>A0A9Q3F3S6_9BASI</name>
<protein>
    <submittedName>
        <fullName evidence="1">Uncharacterized protein</fullName>
    </submittedName>
</protein>
<sequence length="124" mass="13729">MIQQLDEPQSITGGSIGDLTQVTLRRTVQRTGVARMLGRPDTWPHSAIQCRKSSKLVSSSTFNFQLTTCSLAHRLFSFCQARRHSTDTEAQAASWFQLTTSMTCCRGTVCLGLSMPRYRIAAGL</sequence>
<accession>A0A9Q3F3S6</accession>
<dbReference type="Proteomes" id="UP000765509">
    <property type="component" value="Unassembled WGS sequence"/>
</dbReference>
<dbReference type="AlphaFoldDB" id="A0A9Q3F3S6"/>
<proteinExistence type="predicted"/>
<comment type="caution">
    <text evidence="1">The sequence shown here is derived from an EMBL/GenBank/DDBJ whole genome shotgun (WGS) entry which is preliminary data.</text>
</comment>
<organism evidence="1 2">
    <name type="scientific">Austropuccinia psidii MF-1</name>
    <dbReference type="NCBI Taxonomy" id="1389203"/>
    <lineage>
        <taxon>Eukaryota</taxon>
        <taxon>Fungi</taxon>
        <taxon>Dikarya</taxon>
        <taxon>Basidiomycota</taxon>
        <taxon>Pucciniomycotina</taxon>
        <taxon>Pucciniomycetes</taxon>
        <taxon>Pucciniales</taxon>
        <taxon>Sphaerophragmiaceae</taxon>
        <taxon>Austropuccinia</taxon>
    </lineage>
</organism>
<keyword evidence="2" id="KW-1185">Reference proteome</keyword>
<evidence type="ECO:0000313" key="2">
    <source>
        <dbReference type="Proteomes" id="UP000765509"/>
    </source>
</evidence>